<dbReference type="FunCoup" id="A0A0C3G0U4">
    <property type="interactions" value="76"/>
</dbReference>
<dbReference type="Proteomes" id="UP000054166">
    <property type="component" value="Unassembled WGS sequence"/>
</dbReference>
<evidence type="ECO:0000313" key="7">
    <source>
        <dbReference type="EMBL" id="KIM84311.1"/>
    </source>
</evidence>
<keyword evidence="4 5" id="KW-0472">Membrane</keyword>
<evidence type="ECO:0000256" key="3">
    <source>
        <dbReference type="ARBA" id="ARBA00022989"/>
    </source>
</evidence>
<feature type="transmembrane region" description="Helical" evidence="5">
    <location>
        <begin position="9"/>
        <end position="32"/>
    </location>
</feature>
<dbReference type="OrthoDB" id="10032492at2759"/>
<protein>
    <recommendedName>
        <fullName evidence="6">CWH43-like N-terminal domain-containing protein</fullName>
    </recommendedName>
</protein>
<dbReference type="Pfam" id="PF10277">
    <property type="entry name" value="Frag1"/>
    <property type="match status" value="1"/>
</dbReference>
<feature type="transmembrane region" description="Helical" evidence="5">
    <location>
        <begin position="99"/>
        <end position="120"/>
    </location>
</feature>
<dbReference type="EMBL" id="KN832988">
    <property type="protein sequence ID" value="KIM84311.1"/>
    <property type="molecule type" value="Genomic_DNA"/>
</dbReference>
<keyword evidence="2 5" id="KW-0812">Transmembrane</keyword>
<dbReference type="HOGENOM" id="CLU_050573_3_0_1"/>
<evidence type="ECO:0000259" key="6">
    <source>
        <dbReference type="Pfam" id="PF10277"/>
    </source>
</evidence>
<dbReference type="InterPro" id="IPR050911">
    <property type="entry name" value="DRAM/TMEM150_Autophagy_Mod"/>
</dbReference>
<name>A0A0C3G0U4_PILCF</name>
<proteinExistence type="predicted"/>
<dbReference type="AlphaFoldDB" id="A0A0C3G0U4"/>
<evidence type="ECO:0000256" key="1">
    <source>
        <dbReference type="ARBA" id="ARBA00004127"/>
    </source>
</evidence>
<evidence type="ECO:0000256" key="4">
    <source>
        <dbReference type="ARBA" id="ARBA00023136"/>
    </source>
</evidence>
<feature type="domain" description="CWH43-like N-terminal" evidence="6">
    <location>
        <begin position="10"/>
        <end position="228"/>
    </location>
</feature>
<dbReference type="InterPro" id="IPR019402">
    <property type="entry name" value="CWH43_N"/>
</dbReference>
<reference evidence="8" key="2">
    <citation type="submission" date="2015-01" db="EMBL/GenBank/DDBJ databases">
        <title>Evolutionary Origins and Diversification of the Mycorrhizal Mutualists.</title>
        <authorList>
            <consortium name="DOE Joint Genome Institute"/>
            <consortium name="Mycorrhizal Genomics Consortium"/>
            <person name="Kohler A."/>
            <person name="Kuo A."/>
            <person name="Nagy L.G."/>
            <person name="Floudas D."/>
            <person name="Copeland A."/>
            <person name="Barry K.W."/>
            <person name="Cichocki N."/>
            <person name="Veneault-Fourrey C."/>
            <person name="LaButti K."/>
            <person name="Lindquist E.A."/>
            <person name="Lipzen A."/>
            <person name="Lundell T."/>
            <person name="Morin E."/>
            <person name="Murat C."/>
            <person name="Riley R."/>
            <person name="Ohm R."/>
            <person name="Sun H."/>
            <person name="Tunlid A."/>
            <person name="Henrissat B."/>
            <person name="Grigoriev I.V."/>
            <person name="Hibbett D.S."/>
            <person name="Martin F."/>
        </authorList>
    </citation>
    <scope>NUCLEOTIDE SEQUENCE [LARGE SCALE GENOMIC DNA]</scope>
    <source>
        <strain evidence="8">F 1598</strain>
    </source>
</reference>
<keyword evidence="3 5" id="KW-1133">Transmembrane helix</keyword>
<comment type="subcellular location">
    <subcellularLocation>
        <location evidence="1">Endomembrane system</location>
        <topology evidence="1">Multi-pass membrane protein</topology>
    </subcellularLocation>
</comment>
<dbReference type="PANTHER" id="PTHR21324:SF2">
    <property type="entry name" value="EG:22E5.9 PROTEIN"/>
    <property type="match status" value="1"/>
</dbReference>
<sequence>MFNHHQHWAYVWIPVSGAFMWFSTLLSMIITWKATGEPHYVSQDSNMPYISDIGADILKPLFITGASITAVSFFLSLVVERWLRHSGRLIPTMRRRERVLSSLAIVGSFIGGLGLILLTIFDTKRHPSLHRVFLLIFMVGVAMSAVFSVLEFRWISKDFEEVRKLKQAYIAKAIIAGALILLAIGFAIALYDGSRHNNETATFVGGILEWIIGFGFVFYLLTFYFDLRMSKGMHKGDLSKERLTALQDDGTLAHHGPVDGPGELRELANGGRGRRYRKHYM</sequence>
<dbReference type="GO" id="GO:0005886">
    <property type="term" value="C:plasma membrane"/>
    <property type="evidence" value="ECO:0007669"/>
    <property type="project" value="TreeGrafter"/>
</dbReference>
<dbReference type="STRING" id="765440.A0A0C3G0U4"/>
<organism evidence="7 8">
    <name type="scientific">Piloderma croceum (strain F 1598)</name>
    <dbReference type="NCBI Taxonomy" id="765440"/>
    <lineage>
        <taxon>Eukaryota</taxon>
        <taxon>Fungi</taxon>
        <taxon>Dikarya</taxon>
        <taxon>Basidiomycota</taxon>
        <taxon>Agaricomycotina</taxon>
        <taxon>Agaricomycetes</taxon>
        <taxon>Agaricomycetidae</taxon>
        <taxon>Atheliales</taxon>
        <taxon>Atheliaceae</taxon>
        <taxon>Piloderma</taxon>
    </lineage>
</organism>
<accession>A0A0C3G0U4</accession>
<evidence type="ECO:0000256" key="5">
    <source>
        <dbReference type="SAM" id="Phobius"/>
    </source>
</evidence>
<evidence type="ECO:0000313" key="8">
    <source>
        <dbReference type="Proteomes" id="UP000054166"/>
    </source>
</evidence>
<dbReference type="GO" id="GO:0012505">
    <property type="term" value="C:endomembrane system"/>
    <property type="evidence" value="ECO:0007669"/>
    <property type="project" value="UniProtKB-SubCell"/>
</dbReference>
<gene>
    <name evidence="7" type="ORF">PILCRDRAFT_818651</name>
</gene>
<dbReference type="PANTHER" id="PTHR21324">
    <property type="entry name" value="FASTING-INDUCIBLE INTEGRAL MEMBRANE PROTEIN TM6P1-RELATED"/>
    <property type="match status" value="1"/>
</dbReference>
<feature type="transmembrane region" description="Helical" evidence="5">
    <location>
        <begin position="132"/>
        <end position="152"/>
    </location>
</feature>
<evidence type="ECO:0000256" key="2">
    <source>
        <dbReference type="ARBA" id="ARBA00022692"/>
    </source>
</evidence>
<dbReference type="InParanoid" id="A0A0C3G0U4"/>
<keyword evidence="8" id="KW-1185">Reference proteome</keyword>
<feature type="transmembrane region" description="Helical" evidence="5">
    <location>
        <begin position="57"/>
        <end position="79"/>
    </location>
</feature>
<dbReference type="GO" id="GO:0055085">
    <property type="term" value="P:transmembrane transport"/>
    <property type="evidence" value="ECO:0007669"/>
    <property type="project" value="InterPro"/>
</dbReference>
<feature type="transmembrane region" description="Helical" evidence="5">
    <location>
        <begin position="173"/>
        <end position="191"/>
    </location>
</feature>
<reference evidence="7 8" key="1">
    <citation type="submission" date="2014-04" db="EMBL/GenBank/DDBJ databases">
        <authorList>
            <consortium name="DOE Joint Genome Institute"/>
            <person name="Kuo A."/>
            <person name="Tarkka M."/>
            <person name="Buscot F."/>
            <person name="Kohler A."/>
            <person name="Nagy L.G."/>
            <person name="Floudas D."/>
            <person name="Copeland A."/>
            <person name="Barry K.W."/>
            <person name="Cichocki N."/>
            <person name="Veneault-Fourrey C."/>
            <person name="LaButti K."/>
            <person name="Lindquist E.A."/>
            <person name="Lipzen A."/>
            <person name="Lundell T."/>
            <person name="Morin E."/>
            <person name="Murat C."/>
            <person name="Sun H."/>
            <person name="Tunlid A."/>
            <person name="Henrissat B."/>
            <person name="Grigoriev I.V."/>
            <person name="Hibbett D.S."/>
            <person name="Martin F."/>
            <person name="Nordberg H.P."/>
            <person name="Cantor M.N."/>
            <person name="Hua S.X."/>
        </authorList>
    </citation>
    <scope>NUCLEOTIDE SEQUENCE [LARGE SCALE GENOMIC DNA]</scope>
    <source>
        <strain evidence="7 8">F 1598</strain>
    </source>
</reference>
<feature type="transmembrane region" description="Helical" evidence="5">
    <location>
        <begin position="203"/>
        <end position="225"/>
    </location>
</feature>